<keyword evidence="3" id="KW-1185">Reference proteome</keyword>
<feature type="compositionally biased region" description="Polar residues" evidence="1">
    <location>
        <begin position="9"/>
        <end position="22"/>
    </location>
</feature>
<reference evidence="2" key="1">
    <citation type="submission" date="2022-03" db="EMBL/GenBank/DDBJ databases">
        <title>Draft genome sequence of Aduncisulcus paluster, a free-living microaerophilic Fornicata.</title>
        <authorList>
            <person name="Yuyama I."/>
            <person name="Kume K."/>
            <person name="Tamura T."/>
            <person name="Inagaki Y."/>
            <person name="Hashimoto T."/>
        </authorList>
    </citation>
    <scope>NUCLEOTIDE SEQUENCE</scope>
    <source>
        <strain evidence="2">NY0171</strain>
    </source>
</reference>
<name>A0ABQ5JZP3_9EUKA</name>
<dbReference type="EMBL" id="BQXS01006260">
    <property type="protein sequence ID" value="GKT18747.1"/>
    <property type="molecule type" value="Genomic_DNA"/>
</dbReference>
<proteinExistence type="predicted"/>
<protein>
    <submittedName>
        <fullName evidence="2">Uncharacterized protein</fullName>
    </submittedName>
</protein>
<organism evidence="2 3">
    <name type="scientific">Aduncisulcus paluster</name>
    <dbReference type="NCBI Taxonomy" id="2918883"/>
    <lineage>
        <taxon>Eukaryota</taxon>
        <taxon>Metamonada</taxon>
        <taxon>Carpediemonas-like organisms</taxon>
        <taxon>Aduncisulcus</taxon>
    </lineage>
</organism>
<feature type="region of interest" description="Disordered" evidence="1">
    <location>
        <begin position="1"/>
        <end position="22"/>
    </location>
</feature>
<evidence type="ECO:0000313" key="3">
    <source>
        <dbReference type="Proteomes" id="UP001057375"/>
    </source>
</evidence>
<accession>A0ABQ5JZP3</accession>
<gene>
    <name evidence="2" type="ORF">ADUPG1_004272</name>
</gene>
<sequence>MAPTRGEIQESNEQTHIQPQTSSLTPLISATLPSVPSAPTHERQSPPVMQITTQEGAITFSLQSFHPPPVMGDGLLRDCIRAIHSAEDIDTVEKLIRKEAKRRFITSVSERKKTRRDESSIIPGRITSIEEIPERLPASLM</sequence>
<comment type="caution">
    <text evidence="2">The sequence shown here is derived from an EMBL/GenBank/DDBJ whole genome shotgun (WGS) entry which is preliminary data.</text>
</comment>
<feature type="non-terminal residue" evidence="2">
    <location>
        <position position="141"/>
    </location>
</feature>
<evidence type="ECO:0000313" key="2">
    <source>
        <dbReference type="EMBL" id="GKT18747.1"/>
    </source>
</evidence>
<evidence type="ECO:0000256" key="1">
    <source>
        <dbReference type="SAM" id="MobiDB-lite"/>
    </source>
</evidence>
<dbReference type="Proteomes" id="UP001057375">
    <property type="component" value="Unassembled WGS sequence"/>
</dbReference>